<protein>
    <submittedName>
        <fullName evidence="1">Uncharacterized protein</fullName>
    </submittedName>
</protein>
<dbReference type="EMBL" id="PGCI01000046">
    <property type="protein sequence ID" value="PLW45709.1"/>
    <property type="molecule type" value="Genomic_DNA"/>
</dbReference>
<dbReference type="Proteomes" id="UP000235392">
    <property type="component" value="Unassembled WGS sequence"/>
</dbReference>
<evidence type="ECO:0000313" key="1">
    <source>
        <dbReference type="EMBL" id="PLW45709.1"/>
    </source>
</evidence>
<proteinExistence type="predicted"/>
<comment type="caution">
    <text evidence="1">The sequence shown here is derived from an EMBL/GenBank/DDBJ whole genome shotgun (WGS) entry which is preliminary data.</text>
</comment>
<accession>A0A2N5V6S4</accession>
<gene>
    <name evidence="1" type="ORF">PCASD_07035</name>
</gene>
<reference evidence="1 2" key="1">
    <citation type="submission" date="2017-11" db="EMBL/GenBank/DDBJ databases">
        <title>De novo assembly and phasing of dikaryotic genomes from two isolates of Puccinia coronata f. sp. avenae, the causal agent of oat crown rust.</title>
        <authorList>
            <person name="Miller M.E."/>
            <person name="Zhang Y."/>
            <person name="Omidvar V."/>
            <person name="Sperschneider J."/>
            <person name="Schwessinger B."/>
            <person name="Raley C."/>
            <person name="Palmer J.M."/>
            <person name="Garnica D."/>
            <person name="Upadhyaya N."/>
            <person name="Rathjen J."/>
            <person name="Taylor J.M."/>
            <person name="Park R.F."/>
            <person name="Dodds P.N."/>
            <person name="Hirsch C.D."/>
            <person name="Kianian S.F."/>
            <person name="Figueroa M."/>
        </authorList>
    </citation>
    <scope>NUCLEOTIDE SEQUENCE [LARGE SCALE GENOMIC DNA]</scope>
    <source>
        <strain evidence="1">12SD80</strain>
    </source>
</reference>
<dbReference type="AlphaFoldDB" id="A0A2N5V6S4"/>
<organism evidence="1 2">
    <name type="scientific">Puccinia coronata f. sp. avenae</name>
    <dbReference type="NCBI Taxonomy" id="200324"/>
    <lineage>
        <taxon>Eukaryota</taxon>
        <taxon>Fungi</taxon>
        <taxon>Dikarya</taxon>
        <taxon>Basidiomycota</taxon>
        <taxon>Pucciniomycotina</taxon>
        <taxon>Pucciniomycetes</taxon>
        <taxon>Pucciniales</taxon>
        <taxon>Pucciniaceae</taxon>
        <taxon>Puccinia</taxon>
    </lineage>
</organism>
<sequence>MLSFALMAKERKNEGPPNGASQSGLGGVMRSFSLPLVDAFSGGYSTQHIGQGASQVFILRCTSSRTLIQDIPLFEPPPHRLPTSPNPCTSWFSPSGSSYPWHLRHLITSLQASLITKSG</sequence>
<evidence type="ECO:0000313" key="2">
    <source>
        <dbReference type="Proteomes" id="UP000235392"/>
    </source>
</evidence>
<name>A0A2N5V6S4_9BASI</name>